<keyword evidence="10" id="KW-0539">Nucleus</keyword>
<dbReference type="PANTHER" id="PTHR46600:SF1">
    <property type="entry name" value="THAP DOMAIN-CONTAINING PROTEIN 1"/>
    <property type="match status" value="1"/>
</dbReference>
<feature type="domain" description="PH" evidence="14">
    <location>
        <begin position="1"/>
        <end position="42"/>
    </location>
</feature>
<dbReference type="InterPro" id="IPR038441">
    <property type="entry name" value="THAP_Znf_sf"/>
</dbReference>
<dbReference type="InterPro" id="IPR001849">
    <property type="entry name" value="PH_domain"/>
</dbReference>
<dbReference type="PANTHER" id="PTHR46600">
    <property type="entry name" value="THAP DOMAIN-CONTAINING"/>
    <property type="match status" value="1"/>
</dbReference>
<dbReference type="GO" id="GO:0043565">
    <property type="term" value="F:sequence-specific DNA binding"/>
    <property type="evidence" value="ECO:0007669"/>
    <property type="project" value="InterPro"/>
</dbReference>
<dbReference type="Proteomes" id="UP001159042">
    <property type="component" value="Unassembled WGS sequence"/>
</dbReference>
<sequence length="266" mass="30652">MLKRCTLCKKLKKYNQDKSYHLFPSDEKERRQWFSAIGRTYRDEGRLFLCSDHFSSDDFLIRKSDKSIIVRKGAIPKIASKSVQEEETNGRSLDFKQEADNMLITCITEEPRKPVNNSPAEDPSPESTVTISPSEAVIEVDCEMKGLNVKNEDTKEIQNIPDLSMNSKENTDIEETTLPESNKVSASYRDAIQSLTNLKLANYKMIQQKKKILKLVKQQQRLKNKVQYMHLLWSYLTKNNFVRVSVTGEYNSLPRNTSISGDEEDL</sequence>
<evidence type="ECO:0000256" key="10">
    <source>
        <dbReference type="ARBA" id="ARBA00023242"/>
    </source>
</evidence>
<organism evidence="16 17">
    <name type="scientific">Exocentrus adspersus</name>
    <dbReference type="NCBI Taxonomy" id="1586481"/>
    <lineage>
        <taxon>Eukaryota</taxon>
        <taxon>Metazoa</taxon>
        <taxon>Ecdysozoa</taxon>
        <taxon>Arthropoda</taxon>
        <taxon>Hexapoda</taxon>
        <taxon>Insecta</taxon>
        <taxon>Pterygota</taxon>
        <taxon>Neoptera</taxon>
        <taxon>Endopterygota</taxon>
        <taxon>Coleoptera</taxon>
        <taxon>Polyphaga</taxon>
        <taxon>Cucujiformia</taxon>
        <taxon>Chrysomeloidea</taxon>
        <taxon>Cerambycidae</taxon>
        <taxon>Lamiinae</taxon>
        <taxon>Acanthocinini</taxon>
        <taxon>Exocentrus</taxon>
    </lineage>
</organism>
<keyword evidence="6" id="KW-0805">Transcription regulation</keyword>
<dbReference type="InterPro" id="IPR006612">
    <property type="entry name" value="THAP_Znf"/>
</dbReference>
<comment type="subcellular location">
    <subcellularLocation>
        <location evidence="1">Nucleus</location>
        <location evidence="1">Nucleoplasm</location>
    </subcellularLocation>
</comment>
<dbReference type="SMART" id="SM00980">
    <property type="entry name" value="THAP"/>
    <property type="match status" value="1"/>
</dbReference>
<comment type="caution">
    <text evidence="16">The sequence shown here is derived from an EMBL/GenBank/DDBJ whole genome shotgun (WGS) entry which is preliminary data.</text>
</comment>
<accession>A0AAV8WGC0</accession>
<dbReference type="PROSITE" id="PS50003">
    <property type="entry name" value="PH_DOMAIN"/>
    <property type="match status" value="1"/>
</dbReference>
<keyword evidence="17" id="KW-1185">Reference proteome</keyword>
<evidence type="ECO:0000256" key="8">
    <source>
        <dbReference type="ARBA" id="ARBA00023125"/>
    </source>
</evidence>
<feature type="region of interest" description="Disordered" evidence="13">
    <location>
        <begin position="108"/>
        <end position="131"/>
    </location>
</feature>
<evidence type="ECO:0000256" key="2">
    <source>
        <dbReference type="ARBA" id="ARBA00006177"/>
    </source>
</evidence>
<evidence type="ECO:0000256" key="3">
    <source>
        <dbReference type="ARBA" id="ARBA00022723"/>
    </source>
</evidence>
<evidence type="ECO:0000256" key="1">
    <source>
        <dbReference type="ARBA" id="ARBA00004642"/>
    </source>
</evidence>
<evidence type="ECO:0000256" key="5">
    <source>
        <dbReference type="ARBA" id="ARBA00022833"/>
    </source>
</evidence>
<evidence type="ECO:0000256" key="6">
    <source>
        <dbReference type="ARBA" id="ARBA00023015"/>
    </source>
</evidence>
<protein>
    <recommendedName>
        <fullName evidence="18">THAP-type domain-containing protein</fullName>
    </recommendedName>
</protein>
<keyword evidence="4 12" id="KW-0863">Zinc-finger</keyword>
<evidence type="ECO:0000256" key="7">
    <source>
        <dbReference type="ARBA" id="ARBA00023054"/>
    </source>
</evidence>
<feature type="domain" description="THAP-type" evidence="15">
    <location>
        <begin position="1"/>
        <end position="79"/>
    </location>
</feature>
<feature type="compositionally biased region" description="Polar residues" evidence="13">
    <location>
        <begin position="115"/>
        <end position="131"/>
    </location>
</feature>
<name>A0AAV8WGC0_9CUCU</name>
<keyword evidence="3" id="KW-0479">Metal-binding</keyword>
<dbReference type="Pfam" id="PF05485">
    <property type="entry name" value="THAP"/>
    <property type="match status" value="1"/>
</dbReference>
<dbReference type="PROSITE" id="PS50950">
    <property type="entry name" value="ZF_THAP"/>
    <property type="match status" value="1"/>
</dbReference>
<dbReference type="InterPro" id="IPR026516">
    <property type="entry name" value="THAP1/10"/>
</dbReference>
<evidence type="ECO:0000256" key="9">
    <source>
        <dbReference type="ARBA" id="ARBA00023163"/>
    </source>
</evidence>
<evidence type="ECO:0000313" key="17">
    <source>
        <dbReference type="Proteomes" id="UP001159042"/>
    </source>
</evidence>
<evidence type="ECO:0000256" key="13">
    <source>
        <dbReference type="SAM" id="MobiDB-lite"/>
    </source>
</evidence>
<dbReference type="GO" id="GO:0008270">
    <property type="term" value="F:zinc ion binding"/>
    <property type="evidence" value="ECO:0007669"/>
    <property type="project" value="UniProtKB-KW"/>
</dbReference>
<evidence type="ECO:0000259" key="14">
    <source>
        <dbReference type="PROSITE" id="PS50003"/>
    </source>
</evidence>
<dbReference type="Gene3D" id="6.20.210.20">
    <property type="entry name" value="THAP domain"/>
    <property type="match status" value="1"/>
</dbReference>
<dbReference type="GO" id="GO:0005654">
    <property type="term" value="C:nucleoplasm"/>
    <property type="evidence" value="ECO:0007669"/>
    <property type="project" value="UniProtKB-SubCell"/>
</dbReference>
<dbReference type="EMBL" id="JANEYG010000001">
    <property type="protein sequence ID" value="KAJ8925607.1"/>
    <property type="molecule type" value="Genomic_DNA"/>
</dbReference>
<dbReference type="SUPFAM" id="SSF57716">
    <property type="entry name" value="Glucocorticoid receptor-like (DNA-binding domain)"/>
    <property type="match status" value="1"/>
</dbReference>
<evidence type="ECO:0000259" key="15">
    <source>
        <dbReference type="PROSITE" id="PS50950"/>
    </source>
</evidence>
<evidence type="ECO:0000256" key="11">
    <source>
        <dbReference type="ARBA" id="ARBA00023306"/>
    </source>
</evidence>
<dbReference type="AlphaFoldDB" id="A0AAV8WGC0"/>
<evidence type="ECO:0000256" key="12">
    <source>
        <dbReference type="PROSITE-ProRule" id="PRU00309"/>
    </source>
</evidence>
<keyword evidence="5" id="KW-0862">Zinc</keyword>
<keyword evidence="7" id="KW-0175">Coiled coil</keyword>
<keyword evidence="9" id="KW-0804">Transcription</keyword>
<keyword evidence="8 12" id="KW-0238">DNA-binding</keyword>
<reference evidence="16 17" key="1">
    <citation type="journal article" date="2023" name="Insect Mol. Biol.">
        <title>Genome sequencing provides insights into the evolution of gene families encoding plant cell wall-degrading enzymes in longhorned beetles.</title>
        <authorList>
            <person name="Shin N.R."/>
            <person name="Okamura Y."/>
            <person name="Kirsch R."/>
            <person name="Pauchet Y."/>
        </authorList>
    </citation>
    <scope>NUCLEOTIDE SEQUENCE [LARGE SCALE GENOMIC DNA]</scope>
    <source>
        <strain evidence="16">EAD_L_NR</strain>
    </source>
</reference>
<evidence type="ECO:0000313" key="16">
    <source>
        <dbReference type="EMBL" id="KAJ8925607.1"/>
    </source>
</evidence>
<evidence type="ECO:0000256" key="4">
    <source>
        <dbReference type="ARBA" id="ARBA00022771"/>
    </source>
</evidence>
<keyword evidence="11" id="KW-0131">Cell cycle</keyword>
<evidence type="ECO:0008006" key="18">
    <source>
        <dbReference type="Google" id="ProtNLM"/>
    </source>
</evidence>
<gene>
    <name evidence="16" type="ORF">NQ315_009447</name>
</gene>
<comment type="similarity">
    <text evidence="2">Belongs to the THAP1 family.</text>
</comment>
<proteinExistence type="inferred from homology"/>